<dbReference type="SUPFAM" id="SSF54001">
    <property type="entry name" value="Cysteine proteinases"/>
    <property type="match status" value="1"/>
</dbReference>
<dbReference type="SMART" id="SM00848">
    <property type="entry name" value="Inhibitor_I29"/>
    <property type="match status" value="1"/>
</dbReference>
<protein>
    <recommendedName>
        <fullName evidence="2">Cathepsin propeptide inhibitor domain-containing protein</fullName>
    </recommendedName>
</protein>
<dbReference type="EMBL" id="CALOZG010000001">
    <property type="protein sequence ID" value="CAH3816234.1"/>
    <property type="molecule type" value="Genomic_DNA"/>
</dbReference>
<sequence>MWCLIFCIAAITKLSFAYDAVTKPLYDLKDAPQLFENFTKEYNRVYENREDRRIHYEAFKKTLKRVNEVSKFCDSPLLGINEFADFTSDERNYVFPGYPTKGMYTLNI</sequence>
<dbReference type="AlphaFoldDB" id="A0A9P0SD92"/>
<organism evidence="3 4">
    <name type="scientific">Pieris brassicae</name>
    <name type="common">White butterfly</name>
    <name type="synonym">Large white butterfly</name>
    <dbReference type="NCBI Taxonomy" id="7116"/>
    <lineage>
        <taxon>Eukaryota</taxon>
        <taxon>Metazoa</taxon>
        <taxon>Ecdysozoa</taxon>
        <taxon>Arthropoda</taxon>
        <taxon>Hexapoda</taxon>
        <taxon>Insecta</taxon>
        <taxon>Pterygota</taxon>
        <taxon>Neoptera</taxon>
        <taxon>Endopterygota</taxon>
        <taxon>Lepidoptera</taxon>
        <taxon>Glossata</taxon>
        <taxon>Ditrysia</taxon>
        <taxon>Papilionoidea</taxon>
        <taxon>Pieridae</taxon>
        <taxon>Pierinae</taxon>
        <taxon>Pieris</taxon>
    </lineage>
</organism>
<dbReference type="Pfam" id="PF08246">
    <property type="entry name" value="Inhibitor_I29"/>
    <property type="match status" value="1"/>
</dbReference>
<keyword evidence="4" id="KW-1185">Reference proteome</keyword>
<comment type="caution">
    <text evidence="3">The sequence shown here is derived from an EMBL/GenBank/DDBJ whole genome shotgun (WGS) entry which is preliminary data.</text>
</comment>
<feature type="domain" description="Cathepsin propeptide inhibitor" evidence="2">
    <location>
        <begin position="35"/>
        <end position="91"/>
    </location>
</feature>
<feature type="signal peptide" evidence="1">
    <location>
        <begin position="1"/>
        <end position="17"/>
    </location>
</feature>
<evidence type="ECO:0000313" key="4">
    <source>
        <dbReference type="Proteomes" id="UP001152562"/>
    </source>
</evidence>
<gene>
    <name evidence="3" type="ORF">PIBRA_LOCUS4</name>
</gene>
<accession>A0A9P0SD92</accession>
<proteinExistence type="predicted"/>
<reference evidence="3" key="1">
    <citation type="submission" date="2022-05" db="EMBL/GenBank/DDBJ databases">
        <authorList>
            <person name="Okamura Y."/>
        </authorList>
    </citation>
    <scope>NUCLEOTIDE SEQUENCE</scope>
</reference>
<evidence type="ECO:0000256" key="1">
    <source>
        <dbReference type="SAM" id="SignalP"/>
    </source>
</evidence>
<evidence type="ECO:0000313" key="3">
    <source>
        <dbReference type="EMBL" id="CAH3816234.1"/>
    </source>
</evidence>
<dbReference type="Proteomes" id="UP001152562">
    <property type="component" value="Unassembled WGS sequence"/>
</dbReference>
<dbReference type="InterPro" id="IPR013201">
    <property type="entry name" value="Prot_inhib_I29"/>
</dbReference>
<dbReference type="InterPro" id="IPR038765">
    <property type="entry name" value="Papain-like_cys_pep_sf"/>
</dbReference>
<dbReference type="Gene3D" id="1.10.287.2250">
    <property type="match status" value="1"/>
</dbReference>
<keyword evidence="1" id="KW-0732">Signal</keyword>
<name>A0A9P0SD92_PIEBR</name>
<feature type="chain" id="PRO_5040434499" description="Cathepsin propeptide inhibitor domain-containing protein" evidence="1">
    <location>
        <begin position="18"/>
        <end position="108"/>
    </location>
</feature>
<evidence type="ECO:0000259" key="2">
    <source>
        <dbReference type="SMART" id="SM00848"/>
    </source>
</evidence>